<organism evidence="1 2">
    <name type="scientific">Pustulibacterium marinum</name>
    <dbReference type="NCBI Taxonomy" id="1224947"/>
    <lineage>
        <taxon>Bacteria</taxon>
        <taxon>Pseudomonadati</taxon>
        <taxon>Bacteroidota</taxon>
        <taxon>Flavobacteriia</taxon>
        <taxon>Flavobacteriales</taxon>
        <taxon>Flavobacteriaceae</taxon>
        <taxon>Pustulibacterium</taxon>
    </lineage>
</organism>
<dbReference type="Pfam" id="PF13692">
    <property type="entry name" value="Glyco_trans_1_4"/>
    <property type="match status" value="1"/>
</dbReference>
<name>A0A1I7FUH1_9FLAO</name>
<keyword evidence="2" id="KW-1185">Reference proteome</keyword>
<proteinExistence type="predicted"/>
<dbReference type="OrthoDB" id="9794575at2"/>
<dbReference type="EMBL" id="FPBK01000002">
    <property type="protein sequence ID" value="SFU39807.1"/>
    <property type="molecule type" value="Genomic_DNA"/>
</dbReference>
<dbReference type="STRING" id="1224947.SAMN05216480_102245"/>
<dbReference type="SUPFAM" id="SSF53756">
    <property type="entry name" value="UDP-Glycosyltransferase/glycogen phosphorylase"/>
    <property type="match status" value="1"/>
</dbReference>
<gene>
    <name evidence="1" type="ORF">SAMN05216480_102245</name>
</gene>
<evidence type="ECO:0000313" key="2">
    <source>
        <dbReference type="Proteomes" id="UP000199138"/>
    </source>
</evidence>
<evidence type="ECO:0000313" key="1">
    <source>
        <dbReference type="EMBL" id="SFU39807.1"/>
    </source>
</evidence>
<accession>A0A1I7FUH1</accession>
<dbReference type="AlphaFoldDB" id="A0A1I7FUH1"/>
<dbReference type="Proteomes" id="UP000199138">
    <property type="component" value="Unassembled WGS sequence"/>
</dbReference>
<dbReference type="RefSeq" id="WP_093023943.1">
    <property type="nucleotide sequence ID" value="NZ_FPBK01000002.1"/>
</dbReference>
<protein>
    <submittedName>
        <fullName evidence="1">Uncharacterized protein</fullName>
    </submittedName>
</protein>
<dbReference type="Gene3D" id="3.40.50.2000">
    <property type="entry name" value="Glycogen Phosphorylase B"/>
    <property type="match status" value="2"/>
</dbReference>
<dbReference type="CDD" id="cd03794">
    <property type="entry name" value="GT4_WbuB-like"/>
    <property type="match status" value="1"/>
</dbReference>
<reference evidence="1 2" key="1">
    <citation type="submission" date="2016-10" db="EMBL/GenBank/DDBJ databases">
        <authorList>
            <person name="de Groot N.N."/>
        </authorList>
    </citation>
    <scope>NUCLEOTIDE SEQUENCE [LARGE SCALE GENOMIC DNA]</scope>
    <source>
        <strain evidence="1 2">CGMCC 1.12333</strain>
    </source>
</reference>
<sequence>MQKVLIITYYWPPAGGPGVQRWLKFVKYFRDFGIEPIVYIPENPTYPMTDASFEAEVPEGITILKHPIFEPYALAGLLSKKKTQTISSGIIPTKKQSLAERLLLWVRGNLFIPDARAYWVKPSVRYLSNYIQEEGIETIVTTGPPHSLHLIGLQLQSALGVRWMADFRDPWTSIGYHSKLKLTKRSQAKHKALEKEVLQRADGISVTSYTTKKEFEALTTQPIKVITNGFDAVTLPATKLSDKFTLAHIGSLLSGRNPEALWQALQALQQEEPSFAADLEVVLAGKVSEEILETITAYGLKDAVRLPGYISHGEALQLQRESMVNLLIEIDSKETQGIIPGKLFEYMAAARPILAVGPAQWDAASIVETTQTGHSFLYTDMVAIKKQLLSWYRQYKAGELQVNPTDLEQFTRKVLTKKMAAYLASLH</sequence>